<keyword evidence="5" id="KW-0012">Acyltransferase</keyword>
<proteinExistence type="inferred from homology"/>
<organism evidence="8 9">
    <name type="scientific">Eilatimonas milleporae</name>
    <dbReference type="NCBI Taxonomy" id="911205"/>
    <lineage>
        <taxon>Bacteria</taxon>
        <taxon>Pseudomonadati</taxon>
        <taxon>Pseudomonadota</taxon>
        <taxon>Alphaproteobacteria</taxon>
        <taxon>Kordiimonadales</taxon>
        <taxon>Kordiimonadaceae</taxon>
        <taxon>Eilatimonas</taxon>
    </lineage>
</organism>
<dbReference type="GO" id="GO:0008360">
    <property type="term" value="P:regulation of cell shape"/>
    <property type="evidence" value="ECO:0007669"/>
    <property type="project" value="UniProtKB-KW"/>
</dbReference>
<keyword evidence="6" id="KW-0961">Cell wall biogenesis/degradation</keyword>
<evidence type="ECO:0000256" key="1">
    <source>
        <dbReference type="ARBA" id="ARBA00009943"/>
    </source>
</evidence>
<dbReference type="PANTHER" id="PTHR36174:SF1">
    <property type="entry name" value="LIPID II:GLYCINE GLYCYLTRANSFERASE"/>
    <property type="match status" value="1"/>
</dbReference>
<dbReference type="GO" id="GO:0016755">
    <property type="term" value="F:aminoacyltransferase activity"/>
    <property type="evidence" value="ECO:0007669"/>
    <property type="project" value="InterPro"/>
</dbReference>
<dbReference type="EMBL" id="REFR01000014">
    <property type="protein sequence ID" value="RMB02894.1"/>
    <property type="molecule type" value="Genomic_DNA"/>
</dbReference>
<dbReference type="InterPro" id="IPR038740">
    <property type="entry name" value="BioF2-like_GNAT_dom"/>
</dbReference>
<dbReference type="PROSITE" id="PS51191">
    <property type="entry name" value="FEMABX"/>
    <property type="match status" value="1"/>
</dbReference>
<evidence type="ECO:0000256" key="2">
    <source>
        <dbReference type="ARBA" id="ARBA00022679"/>
    </source>
</evidence>
<reference evidence="8 9" key="1">
    <citation type="submission" date="2018-10" db="EMBL/GenBank/DDBJ databases">
        <title>Genomic Encyclopedia of Archaeal and Bacterial Type Strains, Phase II (KMG-II): from individual species to whole genera.</title>
        <authorList>
            <person name="Goeker M."/>
        </authorList>
    </citation>
    <scope>NUCLEOTIDE SEQUENCE [LARGE SCALE GENOMIC DNA]</scope>
    <source>
        <strain evidence="8 9">DSM 25217</strain>
    </source>
</reference>
<dbReference type="SUPFAM" id="SSF55729">
    <property type="entry name" value="Acyl-CoA N-acyltransferases (Nat)"/>
    <property type="match status" value="1"/>
</dbReference>
<dbReference type="InterPro" id="IPR003447">
    <property type="entry name" value="FEMABX"/>
</dbReference>
<gene>
    <name evidence="8" type="ORF">BXY39_3247</name>
</gene>
<accession>A0A3M0BZ67</accession>
<comment type="caution">
    <text evidence="8">The sequence shown here is derived from an EMBL/GenBank/DDBJ whole genome shotgun (WGS) entry which is preliminary data.</text>
</comment>
<evidence type="ECO:0000313" key="8">
    <source>
        <dbReference type="EMBL" id="RMB02894.1"/>
    </source>
</evidence>
<dbReference type="InterPro" id="IPR050644">
    <property type="entry name" value="PG_Glycine_Bridge_Synth"/>
</dbReference>
<protein>
    <submittedName>
        <fullName evidence="8">Acetyltransferase (GNAT) family protein</fullName>
    </submittedName>
</protein>
<evidence type="ECO:0000259" key="7">
    <source>
        <dbReference type="Pfam" id="PF13480"/>
    </source>
</evidence>
<dbReference type="InParanoid" id="A0A3M0BZ67"/>
<dbReference type="Pfam" id="PF13480">
    <property type="entry name" value="Acetyltransf_6"/>
    <property type="match status" value="1"/>
</dbReference>
<evidence type="ECO:0000256" key="6">
    <source>
        <dbReference type="ARBA" id="ARBA00023316"/>
    </source>
</evidence>
<dbReference type="GO" id="GO:0009252">
    <property type="term" value="P:peptidoglycan biosynthetic process"/>
    <property type="evidence" value="ECO:0007669"/>
    <property type="project" value="UniProtKB-KW"/>
</dbReference>
<keyword evidence="4" id="KW-0573">Peptidoglycan synthesis</keyword>
<evidence type="ECO:0000256" key="5">
    <source>
        <dbReference type="ARBA" id="ARBA00023315"/>
    </source>
</evidence>
<comment type="similarity">
    <text evidence="1">Belongs to the FemABX family.</text>
</comment>
<dbReference type="RefSeq" id="WP_121939881.1">
    <property type="nucleotide sequence ID" value="NZ_REFR01000014.1"/>
</dbReference>
<feature type="domain" description="BioF2-like acetyltransferase" evidence="7">
    <location>
        <begin position="175"/>
        <end position="312"/>
    </location>
</feature>
<keyword evidence="9" id="KW-1185">Reference proteome</keyword>
<dbReference type="PANTHER" id="PTHR36174">
    <property type="entry name" value="LIPID II:GLYCINE GLYCYLTRANSFERASE"/>
    <property type="match status" value="1"/>
</dbReference>
<evidence type="ECO:0000256" key="3">
    <source>
        <dbReference type="ARBA" id="ARBA00022960"/>
    </source>
</evidence>
<name>A0A3M0BZ67_9PROT</name>
<sequence>MMTDIAPDGIDLHFGDIAAPDWDAVDADRPLPVQQHWAYGLAATAMGGRVRQVTVTAHGRAVAIGLMGTRRIARLIQLSSLLRGPVWLPAARAGPGRRIAIFKALAQAHPKHRWCFLAVQPDWPAGGGADWDGDVDTGARGDAVLRRAGLRRVMSGFSTAWLDLRTDTDRLRAGLRQKWRNQLKKAEAARIQIAVGGTRARQYDWLITAEDAQQTARGYRALPAGFARAYAGATTTAPGTACGAGMLSVTAHLGGQKVAGALFLCHGTSATYHIGWTGAPGRAVSAQNRVLWEGCLALKDRGIRFLDLGGLDTGALAGISRFKLGLGAAPVTLTGSWM</sequence>
<evidence type="ECO:0000313" key="9">
    <source>
        <dbReference type="Proteomes" id="UP000271227"/>
    </source>
</evidence>
<keyword evidence="3" id="KW-0133">Cell shape</keyword>
<keyword evidence="2 8" id="KW-0808">Transferase</keyword>
<dbReference type="InterPro" id="IPR016181">
    <property type="entry name" value="Acyl_CoA_acyltransferase"/>
</dbReference>
<evidence type="ECO:0000256" key="4">
    <source>
        <dbReference type="ARBA" id="ARBA00022984"/>
    </source>
</evidence>
<dbReference type="Gene3D" id="3.40.630.30">
    <property type="match status" value="1"/>
</dbReference>
<dbReference type="GO" id="GO:0071555">
    <property type="term" value="P:cell wall organization"/>
    <property type="evidence" value="ECO:0007669"/>
    <property type="project" value="UniProtKB-KW"/>
</dbReference>
<dbReference type="Proteomes" id="UP000271227">
    <property type="component" value="Unassembled WGS sequence"/>
</dbReference>
<dbReference type="AlphaFoldDB" id="A0A3M0BZ67"/>